<comment type="caution">
    <text evidence="3">The sequence shown here is derived from an EMBL/GenBank/DDBJ whole genome shotgun (WGS) entry which is preliminary data.</text>
</comment>
<evidence type="ECO:0000256" key="2">
    <source>
        <dbReference type="SAM" id="SignalP"/>
    </source>
</evidence>
<evidence type="ECO:0000256" key="1">
    <source>
        <dbReference type="SAM" id="Phobius"/>
    </source>
</evidence>
<evidence type="ECO:0008006" key="5">
    <source>
        <dbReference type="Google" id="ProtNLM"/>
    </source>
</evidence>
<gene>
    <name evidence="3" type="ORF">Bpfe_023040</name>
</gene>
<reference evidence="3" key="2">
    <citation type="submission" date="2023-04" db="EMBL/GenBank/DDBJ databases">
        <authorList>
            <person name="Bu L."/>
            <person name="Lu L."/>
            <person name="Laidemitt M.R."/>
            <person name="Zhang S.M."/>
            <person name="Mutuku M."/>
            <person name="Mkoji G."/>
            <person name="Steinauer M."/>
            <person name="Loker E.S."/>
        </authorList>
    </citation>
    <scope>NUCLEOTIDE SEQUENCE</scope>
    <source>
        <strain evidence="3">KasaAsao</strain>
        <tissue evidence="3">Whole Snail</tissue>
    </source>
</reference>
<keyword evidence="1" id="KW-0812">Transmembrane</keyword>
<evidence type="ECO:0000313" key="3">
    <source>
        <dbReference type="EMBL" id="KAK0047488.1"/>
    </source>
</evidence>
<protein>
    <recommendedName>
        <fullName evidence="5">Immunoglobulin subtype domain-containing protein</fullName>
    </recommendedName>
</protein>
<keyword evidence="1" id="KW-1133">Transmembrane helix</keyword>
<accession>A0AAD8B3T1</accession>
<name>A0AAD8B3T1_BIOPF</name>
<feature type="transmembrane region" description="Helical" evidence="1">
    <location>
        <begin position="187"/>
        <end position="206"/>
    </location>
</feature>
<dbReference type="Proteomes" id="UP001233172">
    <property type="component" value="Unassembled WGS sequence"/>
</dbReference>
<dbReference type="EMBL" id="JASAOG010000150">
    <property type="protein sequence ID" value="KAK0047488.1"/>
    <property type="molecule type" value="Genomic_DNA"/>
</dbReference>
<keyword evidence="1" id="KW-0472">Membrane</keyword>
<organism evidence="3 4">
    <name type="scientific">Biomphalaria pfeifferi</name>
    <name type="common">Bloodfluke planorb</name>
    <name type="synonym">Freshwater snail</name>
    <dbReference type="NCBI Taxonomy" id="112525"/>
    <lineage>
        <taxon>Eukaryota</taxon>
        <taxon>Metazoa</taxon>
        <taxon>Spiralia</taxon>
        <taxon>Lophotrochozoa</taxon>
        <taxon>Mollusca</taxon>
        <taxon>Gastropoda</taxon>
        <taxon>Heterobranchia</taxon>
        <taxon>Euthyneura</taxon>
        <taxon>Panpulmonata</taxon>
        <taxon>Hygrophila</taxon>
        <taxon>Lymnaeoidea</taxon>
        <taxon>Planorbidae</taxon>
        <taxon>Biomphalaria</taxon>
    </lineage>
</organism>
<keyword evidence="2" id="KW-0732">Signal</keyword>
<dbReference type="AlphaFoldDB" id="A0AAD8B3T1"/>
<reference evidence="3" key="1">
    <citation type="journal article" date="2023" name="PLoS Negl. Trop. Dis.">
        <title>A genome sequence for Biomphalaria pfeifferi, the major vector snail for the human-infecting parasite Schistosoma mansoni.</title>
        <authorList>
            <person name="Bu L."/>
            <person name="Lu L."/>
            <person name="Laidemitt M.R."/>
            <person name="Zhang S.M."/>
            <person name="Mutuku M."/>
            <person name="Mkoji G."/>
            <person name="Steinauer M."/>
            <person name="Loker E.S."/>
        </authorList>
    </citation>
    <scope>NUCLEOTIDE SEQUENCE</scope>
    <source>
        <strain evidence="3">KasaAsao</strain>
    </source>
</reference>
<keyword evidence="4" id="KW-1185">Reference proteome</keyword>
<feature type="chain" id="PRO_5042117509" description="Immunoglobulin subtype domain-containing protein" evidence="2">
    <location>
        <begin position="19"/>
        <end position="209"/>
    </location>
</feature>
<sequence>MHPVYNALCLSIVYLTLAGQNSESKVLYSNIMCQIPTKFKYVFYRAIFVEKLIYLPCEDAVVMRGTINYSIIAPCMRNKSVTFYGEKKGVGTKGYCARTESGNIRVVTSSNKTAVFLITREGKNETETFTCTVDAKIVDGYTVLLKFGPQYGLSLGRLFNRPPANETNKCRTRFQRSSEVKITNCGFYIYLLLISALLLMSGTFSISDL</sequence>
<evidence type="ECO:0000313" key="4">
    <source>
        <dbReference type="Proteomes" id="UP001233172"/>
    </source>
</evidence>
<feature type="signal peptide" evidence="2">
    <location>
        <begin position="1"/>
        <end position="18"/>
    </location>
</feature>
<proteinExistence type="predicted"/>